<dbReference type="Proteomes" id="UP000252085">
    <property type="component" value="Unassembled WGS sequence"/>
</dbReference>
<dbReference type="EMBL" id="LXQE01000029">
    <property type="protein sequence ID" value="RCJ41716.1"/>
    <property type="molecule type" value="Genomic_DNA"/>
</dbReference>
<sequence length="311" mass="35057">MEMVSRSCPVCGSNNQSKVFAKADFDFNLLDSFAFASRKLPEYMHYRLISCPVCDLLYASPIPKQNVLATAYHEAAFDSSEEARYASRTYGSFLPEIIQQLPNLDGAIDIGTGDGGFLEELLCRGFTRVTGIEPSKAPILAAKNEIRPLIKHGLFRVGDFPLGIFSLVTSFQTLEHLYDPKQMCQDAYAMLKDGGAVFFICHNHRALSAKILETKSPIFDIEHLQLFSENSIRYLLKDSGFVRIKTQILFNCYPLHYWLKLFPLPKKIKQLFIVFLKKTKIGYLPISIPAGNLAVIGYKKSLCKINLISSY</sequence>
<reference evidence="1 2" key="1">
    <citation type="submission" date="2016-04" db="EMBL/GenBank/DDBJ databases">
        <authorList>
            <person name="Evans L.H."/>
            <person name="Alamgir A."/>
            <person name="Owens N."/>
            <person name="Weber N.D."/>
            <person name="Virtaneva K."/>
            <person name="Barbian K."/>
            <person name="Babar A."/>
            <person name="Rosenke K."/>
        </authorList>
    </citation>
    <scope>NUCLEOTIDE SEQUENCE [LARGE SCALE GENOMIC DNA]</scope>
    <source>
        <strain evidence="1">NIES-2108</strain>
    </source>
</reference>
<name>A0A367RYN5_NOSPU</name>
<evidence type="ECO:0000313" key="1">
    <source>
        <dbReference type="EMBL" id="RCJ41716.1"/>
    </source>
</evidence>
<proteinExistence type="predicted"/>
<dbReference type="InterPro" id="IPR029063">
    <property type="entry name" value="SAM-dependent_MTases_sf"/>
</dbReference>
<dbReference type="Gene3D" id="3.40.50.150">
    <property type="entry name" value="Vaccinia Virus protein VP39"/>
    <property type="match status" value="1"/>
</dbReference>
<dbReference type="AlphaFoldDB" id="A0A367RYN5"/>
<evidence type="ECO:0000313" key="2">
    <source>
        <dbReference type="Proteomes" id="UP000252085"/>
    </source>
</evidence>
<protein>
    <recommendedName>
        <fullName evidence="3">Methyltransferase</fullName>
    </recommendedName>
</protein>
<evidence type="ECO:0008006" key="3">
    <source>
        <dbReference type="Google" id="ProtNLM"/>
    </source>
</evidence>
<accession>A0A367RYN5</accession>
<gene>
    <name evidence="1" type="ORF">A6769_02090</name>
</gene>
<dbReference type="CDD" id="cd02440">
    <property type="entry name" value="AdoMet_MTases"/>
    <property type="match status" value="1"/>
</dbReference>
<dbReference type="SUPFAM" id="SSF53335">
    <property type="entry name" value="S-adenosyl-L-methionine-dependent methyltransferases"/>
    <property type="match status" value="1"/>
</dbReference>
<organism evidence="1 2">
    <name type="scientific">Nostoc punctiforme NIES-2108</name>
    <dbReference type="NCBI Taxonomy" id="1356359"/>
    <lineage>
        <taxon>Bacteria</taxon>
        <taxon>Bacillati</taxon>
        <taxon>Cyanobacteriota</taxon>
        <taxon>Cyanophyceae</taxon>
        <taxon>Nostocales</taxon>
        <taxon>Nostocaceae</taxon>
        <taxon>Nostoc</taxon>
    </lineage>
</organism>
<dbReference type="Pfam" id="PF13489">
    <property type="entry name" value="Methyltransf_23"/>
    <property type="match status" value="1"/>
</dbReference>
<dbReference type="PANTHER" id="PTHR43861">
    <property type="entry name" value="TRANS-ACONITATE 2-METHYLTRANSFERASE-RELATED"/>
    <property type="match status" value="1"/>
</dbReference>
<comment type="caution">
    <text evidence="1">The sequence shown here is derived from an EMBL/GenBank/DDBJ whole genome shotgun (WGS) entry which is preliminary data.</text>
</comment>
<dbReference type="PANTHER" id="PTHR43861:SF6">
    <property type="entry name" value="METHYLTRANSFERASE TYPE 11"/>
    <property type="match status" value="1"/>
</dbReference>